<dbReference type="KEGG" id="ceh:CEW89_17620"/>
<name>A0A291GGB6_9RHOB</name>
<dbReference type="AlphaFoldDB" id="A0A291GGB6"/>
<dbReference type="RefSeq" id="WP_096806783.1">
    <property type="nucleotide sequence ID" value="NZ_CP022196.1"/>
</dbReference>
<dbReference type="OrthoDB" id="7859635at2"/>
<accession>A0A291GGB6</accession>
<gene>
    <name evidence="1" type="ORF">CEW89_17620</name>
</gene>
<reference evidence="1 2" key="1">
    <citation type="submission" date="2017-06" db="EMBL/GenBank/DDBJ databases">
        <title>Celeribacter sp. TSPH2 complete genome sequence.</title>
        <authorList>
            <person name="Woo J.-H."/>
            <person name="Kim H.-S."/>
        </authorList>
    </citation>
    <scope>NUCLEOTIDE SEQUENCE [LARGE SCALE GENOMIC DNA]</scope>
    <source>
        <strain evidence="1 2">TSPH2</strain>
    </source>
</reference>
<evidence type="ECO:0000313" key="2">
    <source>
        <dbReference type="Proteomes" id="UP000217935"/>
    </source>
</evidence>
<sequence length="261" mass="29675">MSDRQKILIIGTSHTGAFYTARHRIAEAFPTLDVTYFGLPGQIYSAALYEDGVFRAPEDASHLLGWMDTNEIDFAPFARILHVGERYTLNHAMRLMVFHDILEEPERTSRAFLSEAALGDLLRGLVRQRAERLAERFGADPRQCFLPAPYPLARSVGAGPGHEFALASLRKRPHGAKWMQRYEAMIEEEMARVGLDVMLQPHDTRAGQFMTEDRYARPDTEPGTETVDHRHMNADYGWQVFCAFAESRLQLHPEDLQSLAD</sequence>
<evidence type="ECO:0000313" key="1">
    <source>
        <dbReference type="EMBL" id="ATG49231.1"/>
    </source>
</evidence>
<protein>
    <submittedName>
        <fullName evidence="1">Uncharacterized protein</fullName>
    </submittedName>
</protein>
<dbReference type="Proteomes" id="UP000217935">
    <property type="component" value="Chromosome"/>
</dbReference>
<keyword evidence="2" id="KW-1185">Reference proteome</keyword>
<dbReference type="EMBL" id="CP022196">
    <property type="protein sequence ID" value="ATG49231.1"/>
    <property type="molecule type" value="Genomic_DNA"/>
</dbReference>
<proteinExistence type="predicted"/>
<organism evidence="1 2">
    <name type="scientific">Celeribacter ethanolicus</name>
    <dbReference type="NCBI Taxonomy" id="1758178"/>
    <lineage>
        <taxon>Bacteria</taxon>
        <taxon>Pseudomonadati</taxon>
        <taxon>Pseudomonadota</taxon>
        <taxon>Alphaproteobacteria</taxon>
        <taxon>Rhodobacterales</taxon>
        <taxon>Roseobacteraceae</taxon>
        <taxon>Celeribacter</taxon>
    </lineage>
</organism>
<dbReference type="STRING" id="1758178.GCA_001550095_01208"/>